<keyword evidence="4 5" id="KW-0472">Membrane</keyword>
<keyword evidence="7" id="KW-0675">Receptor</keyword>
<feature type="transmembrane region" description="Helical" evidence="5">
    <location>
        <begin position="41"/>
        <end position="61"/>
    </location>
</feature>
<dbReference type="PANTHER" id="PTHR15177">
    <property type="entry name" value="G-PROTEIN COUPLED RECEPTOR 143"/>
    <property type="match status" value="1"/>
</dbReference>
<dbReference type="GO" id="GO:0050848">
    <property type="term" value="P:regulation of calcium-mediated signaling"/>
    <property type="evidence" value="ECO:0007669"/>
    <property type="project" value="TreeGrafter"/>
</dbReference>
<reference evidence="7" key="1">
    <citation type="submission" date="2020-03" db="EMBL/GenBank/DDBJ databases">
        <title>Transcriptomic Profiling of the Digestive Tract of the Rat Flea, Xenopsylla cheopis, Following Blood Feeding and Infection with Yersinia pestis.</title>
        <authorList>
            <person name="Bland D.M."/>
            <person name="Martens C.A."/>
            <person name="Virtaneva K."/>
            <person name="Kanakabandi K."/>
            <person name="Long D."/>
            <person name="Rosenke R."/>
            <person name="Saturday G.A."/>
            <person name="Hoyt F.H."/>
            <person name="Bruno D.P."/>
            <person name="Ribeiro J.M.C."/>
            <person name="Hinnebusch J."/>
        </authorList>
    </citation>
    <scope>NUCLEOTIDE SEQUENCE</scope>
</reference>
<dbReference type="InterPro" id="IPR001414">
    <property type="entry name" value="GPR143"/>
</dbReference>
<dbReference type="GO" id="GO:0032438">
    <property type="term" value="P:melanosome organization"/>
    <property type="evidence" value="ECO:0007669"/>
    <property type="project" value="TreeGrafter"/>
</dbReference>
<keyword evidence="2 5" id="KW-0812">Transmembrane</keyword>
<evidence type="ECO:0000256" key="2">
    <source>
        <dbReference type="ARBA" id="ARBA00022692"/>
    </source>
</evidence>
<organism evidence="7">
    <name type="scientific">Xenopsylla cheopis</name>
    <name type="common">Oriental rat flea</name>
    <name type="synonym">Pulex cheopis</name>
    <dbReference type="NCBI Taxonomy" id="163159"/>
    <lineage>
        <taxon>Eukaryota</taxon>
        <taxon>Metazoa</taxon>
        <taxon>Ecdysozoa</taxon>
        <taxon>Arthropoda</taxon>
        <taxon>Hexapoda</taxon>
        <taxon>Insecta</taxon>
        <taxon>Pterygota</taxon>
        <taxon>Neoptera</taxon>
        <taxon>Endopterygota</taxon>
        <taxon>Siphonaptera</taxon>
        <taxon>Pulicidae</taxon>
        <taxon>Xenopsyllinae</taxon>
        <taxon>Xenopsylla</taxon>
    </lineage>
</organism>
<feature type="transmembrane region" description="Helical" evidence="5">
    <location>
        <begin position="73"/>
        <end position="93"/>
    </location>
</feature>
<dbReference type="GO" id="GO:0035643">
    <property type="term" value="F:L-DOPA receptor activity"/>
    <property type="evidence" value="ECO:0007669"/>
    <property type="project" value="TreeGrafter"/>
</dbReference>
<accession>A0A6M2DUY2</accession>
<feature type="transmembrane region" description="Helical" evidence="5">
    <location>
        <begin position="105"/>
        <end position="125"/>
    </location>
</feature>
<protein>
    <submittedName>
        <fullName evidence="7">Putative g-protein coupled receptor</fullName>
    </submittedName>
</protein>
<dbReference type="PROSITE" id="PS50262">
    <property type="entry name" value="G_PROTEIN_RECEP_F1_2"/>
    <property type="match status" value="1"/>
</dbReference>
<feature type="domain" description="G-protein coupled receptors family 1 profile" evidence="6">
    <location>
        <begin position="1"/>
        <end position="212"/>
    </location>
</feature>
<dbReference type="GO" id="GO:0035240">
    <property type="term" value="F:dopamine binding"/>
    <property type="evidence" value="ECO:0007669"/>
    <property type="project" value="InterPro"/>
</dbReference>
<proteinExistence type="predicted"/>
<dbReference type="GO" id="GO:0072545">
    <property type="term" value="F:L-tyrosine binding"/>
    <property type="evidence" value="ECO:0007669"/>
    <property type="project" value="InterPro"/>
</dbReference>
<sequence length="262" mass="30458">MAALGVFVRSIVHILLSKEMKNQDNYYSILFSTVTSVWIQYFYTSTWFWTLVYAVDVLRSLRGYPPSWISTHLLCWFLPAILTCSSMLTPHYINFDYAVRNVTTFISTYFPIILIMLLNPILYYLSSKDVFNILVHTTGQVTNKERHAANSICLKFLIMLISFYICWIPNLFNGLLIWLDDYVELPILLYRIIWHCMAVMNPLQAAINAVVYRQRSAENKLMFFCCTSKAEEAAPNENTPLLETVSSRDAPYWSLNHSCSYL</sequence>
<comment type="subcellular location">
    <subcellularLocation>
        <location evidence="1">Membrane</location>
    </subcellularLocation>
</comment>
<dbReference type="GO" id="GO:0005886">
    <property type="term" value="C:plasma membrane"/>
    <property type="evidence" value="ECO:0007669"/>
    <property type="project" value="TreeGrafter"/>
</dbReference>
<evidence type="ECO:0000256" key="3">
    <source>
        <dbReference type="ARBA" id="ARBA00022989"/>
    </source>
</evidence>
<dbReference type="InterPro" id="IPR017452">
    <property type="entry name" value="GPCR_Rhodpsn_7TM"/>
</dbReference>
<dbReference type="Pfam" id="PF02101">
    <property type="entry name" value="Ocular_alb"/>
    <property type="match status" value="1"/>
</dbReference>
<feature type="transmembrane region" description="Helical" evidence="5">
    <location>
        <begin position="152"/>
        <end position="172"/>
    </location>
</feature>
<dbReference type="Gene3D" id="1.20.1070.10">
    <property type="entry name" value="Rhodopsin 7-helix transmembrane proteins"/>
    <property type="match status" value="1"/>
</dbReference>
<dbReference type="PANTHER" id="PTHR15177:SF2">
    <property type="entry name" value="G-PROTEIN COUPLED RECEPTOR 143"/>
    <property type="match status" value="1"/>
</dbReference>
<name>A0A6M2DUY2_XENCH</name>
<evidence type="ECO:0000259" key="6">
    <source>
        <dbReference type="PROSITE" id="PS50262"/>
    </source>
</evidence>
<evidence type="ECO:0000313" key="7">
    <source>
        <dbReference type="EMBL" id="NOV50166.1"/>
    </source>
</evidence>
<evidence type="ECO:0000256" key="1">
    <source>
        <dbReference type="ARBA" id="ARBA00004370"/>
    </source>
</evidence>
<keyword evidence="3 5" id="KW-1133">Transmembrane helix</keyword>
<dbReference type="EMBL" id="GIIL01006440">
    <property type="protein sequence ID" value="NOV50166.1"/>
    <property type="molecule type" value="Transcribed_RNA"/>
</dbReference>
<feature type="transmembrane region" description="Helical" evidence="5">
    <location>
        <begin position="192"/>
        <end position="212"/>
    </location>
</feature>
<evidence type="ECO:0000256" key="5">
    <source>
        <dbReference type="SAM" id="Phobius"/>
    </source>
</evidence>
<evidence type="ECO:0000256" key="4">
    <source>
        <dbReference type="ARBA" id="ARBA00023136"/>
    </source>
</evidence>
<dbReference type="AlphaFoldDB" id="A0A6M2DUY2"/>
<dbReference type="GO" id="GO:0072544">
    <property type="term" value="F:L-DOPA binding"/>
    <property type="evidence" value="ECO:0007669"/>
    <property type="project" value="InterPro"/>
</dbReference>